<protein>
    <submittedName>
        <fullName evidence="1">Uncharacterized protein</fullName>
    </submittedName>
</protein>
<reference evidence="1 2" key="1">
    <citation type="submission" date="2013-11" db="EMBL/GenBank/DDBJ databases">
        <title>The Genome Sequence of Phytophthora parasitica P1976.</title>
        <authorList>
            <consortium name="The Broad Institute Genomics Platform"/>
            <person name="Russ C."/>
            <person name="Tyler B."/>
            <person name="Panabieres F."/>
            <person name="Shan W."/>
            <person name="Tripathy S."/>
            <person name="Grunwald N."/>
            <person name="Machado M."/>
            <person name="Johnson C.S."/>
            <person name="Walker B."/>
            <person name="Young S."/>
            <person name="Zeng Q."/>
            <person name="Gargeya S."/>
            <person name="Fitzgerald M."/>
            <person name="Haas B."/>
            <person name="Abouelleil A."/>
            <person name="Allen A.W."/>
            <person name="Alvarado L."/>
            <person name="Arachchi H.M."/>
            <person name="Berlin A.M."/>
            <person name="Chapman S.B."/>
            <person name="Gainer-Dewar J."/>
            <person name="Goldberg J."/>
            <person name="Griggs A."/>
            <person name="Gujja S."/>
            <person name="Hansen M."/>
            <person name="Howarth C."/>
            <person name="Imamovic A."/>
            <person name="Ireland A."/>
            <person name="Larimer J."/>
            <person name="McCowan C."/>
            <person name="Murphy C."/>
            <person name="Pearson M."/>
            <person name="Poon T.W."/>
            <person name="Priest M."/>
            <person name="Roberts A."/>
            <person name="Saif S."/>
            <person name="Shea T."/>
            <person name="Sisk P."/>
            <person name="Sykes S."/>
            <person name="Wortman J."/>
            <person name="Nusbaum C."/>
            <person name="Birren B."/>
        </authorList>
    </citation>
    <scope>NUCLEOTIDE SEQUENCE [LARGE SCALE GENOMIC DNA]</scope>
    <source>
        <strain evidence="1 2">P1976</strain>
    </source>
</reference>
<evidence type="ECO:0000313" key="2">
    <source>
        <dbReference type="Proteomes" id="UP000028582"/>
    </source>
</evidence>
<accession>A0A081B3K3</accession>
<dbReference type="EMBL" id="ANJA01000146">
    <property type="protein sequence ID" value="ETO85714.1"/>
    <property type="molecule type" value="Genomic_DNA"/>
</dbReference>
<comment type="caution">
    <text evidence="1">The sequence shown here is derived from an EMBL/GenBank/DDBJ whole genome shotgun (WGS) entry which is preliminary data.</text>
</comment>
<name>A0A081B3K3_PHYNI</name>
<sequence length="178" mass="20124">MAFVKSIREGGDIDDISEKNGVPARNLFRWVGEDTKWHEEGNEGPLHLHQTVKGAPVGRKDIVRKASHIFKDGYSSTIGVEGAQLRDKNGSGYFFGSLAKVIVEENMDATRVFNVDETALESSRKTTRVRAVAMEALSYLLYLFYLVNQWKMKFLNNVVYLELQLQLQQGVYDSDSIC</sequence>
<dbReference type="Proteomes" id="UP000028582">
    <property type="component" value="Unassembled WGS sequence"/>
</dbReference>
<gene>
    <name evidence="1" type="ORF">F444_00649</name>
</gene>
<evidence type="ECO:0000313" key="1">
    <source>
        <dbReference type="EMBL" id="ETO85714.1"/>
    </source>
</evidence>
<proteinExistence type="predicted"/>
<organism evidence="1 2">
    <name type="scientific">Phytophthora nicotianae P1976</name>
    <dbReference type="NCBI Taxonomy" id="1317066"/>
    <lineage>
        <taxon>Eukaryota</taxon>
        <taxon>Sar</taxon>
        <taxon>Stramenopiles</taxon>
        <taxon>Oomycota</taxon>
        <taxon>Peronosporomycetes</taxon>
        <taxon>Peronosporales</taxon>
        <taxon>Peronosporaceae</taxon>
        <taxon>Phytophthora</taxon>
    </lineage>
</organism>
<dbReference type="OrthoDB" id="94604at2759"/>
<dbReference type="AlphaFoldDB" id="A0A081B3K3"/>